<dbReference type="OrthoDB" id="3180714at2759"/>
<evidence type="ECO:0000256" key="2">
    <source>
        <dbReference type="ARBA" id="ARBA00038160"/>
    </source>
</evidence>
<dbReference type="Gene3D" id="3.40.140.10">
    <property type="entry name" value="Cytidine Deaminase, domain 2"/>
    <property type="match status" value="1"/>
</dbReference>
<accession>A0A0H2RZ63</accession>
<organism evidence="4 5">
    <name type="scientific">Schizopora paradoxa</name>
    <dbReference type="NCBI Taxonomy" id="27342"/>
    <lineage>
        <taxon>Eukaryota</taxon>
        <taxon>Fungi</taxon>
        <taxon>Dikarya</taxon>
        <taxon>Basidiomycota</taxon>
        <taxon>Agaricomycotina</taxon>
        <taxon>Agaricomycetes</taxon>
        <taxon>Hymenochaetales</taxon>
        <taxon>Schizoporaceae</taxon>
        <taxon>Schizopora</taxon>
    </lineage>
</organism>
<dbReference type="InterPro" id="IPR002125">
    <property type="entry name" value="CMP_dCMP_dom"/>
</dbReference>
<feature type="domain" description="SET" evidence="3">
    <location>
        <begin position="15"/>
        <end position="142"/>
    </location>
</feature>
<dbReference type="Pfam" id="PF00856">
    <property type="entry name" value="SET"/>
    <property type="match status" value="1"/>
</dbReference>
<dbReference type="Proteomes" id="UP000053477">
    <property type="component" value="Unassembled WGS sequence"/>
</dbReference>
<sequence>MADDNTNATLFFHGRRCRVATSKGKGRGVFGARTVVSAAYTEGLTAIDIATDAIAARTVLESSPVLLFTEEEYSKHGKHTLLDHYTFKWPDGRMALALGWGSLYNHSETPNVSFSINTSSEAITYTTCRDVAPDEELCIFYGHQLWFDNADAVACTSQTGQENGDANISQNPFAGSNSTEVLPEDELPFARTNVIPDEDRIIEEDAESIRKIKVWAADILDKRKTAALLTWIKECGLETNDLQHLKRIRHTKDPPSKSSLLLDKFRDDLHVPPSVPEDLSLALSEPYITEVPLFAAQTFTSLQLKTALWPTVYSPKRTGEGEPWTRGQAAWAWDAVNVLRDAATQAQSDGEAIPYDEDVQNESGMLTSFIAHDTRESMSHPLRHSVLNVVRRVADWRASQISKSISPTPATPSSDMQLASTSEISAISSAISSATSFTPPPVTQRNGMHYLLTGLTLFTTHEPCLMCTMALLHSRVREVVFLYPMDATGGCGGSTGLGTCVPRLKGVNHRFSILRWKGVDEDEAGVDRTLDA</sequence>
<dbReference type="SUPFAM" id="SSF82199">
    <property type="entry name" value="SET domain"/>
    <property type="match status" value="1"/>
</dbReference>
<dbReference type="EMBL" id="KQ085938">
    <property type="protein sequence ID" value="KLO14813.1"/>
    <property type="molecule type" value="Genomic_DNA"/>
</dbReference>
<evidence type="ECO:0000259" key="3">
    <source>
        <dbReference type="PROSITE" id="PS50280"/>
    </source>
</evidence>
<dbReference type="STRING" id="27342.A0A0H2RZ63"/>
<dbReference type="FunCoup" id="A0A0H2RZ63">
    <property type="interactions" value="363"/>
</dbReference>
<dbReference type="AlphaFoldDB" id="A0A0H2RZ63"/>
<comment type="similarity">
    <text evidence="2">Belongs to the cytidine and deoxycytidylate deaminase family. ADAT3 subfamily.</text>
</comment>
<keyword evidence="1" id="KW-0819">tRNA processing</keyword>
<dbReference type="InParanoid" id="A0A0H2RZ63"/>
<evidence type="ECO:0000313" key="4">
    <source>
        <dbReference type="EMBL" id="KLO14813.1"/>
    </source>
</evidence>
<dbReference type="GO" id="GO:0008033">
    <property type="term" value="P:tRNA processing"/>
    <property type="evidence" value="ECO:0007669"/>
    <property type="project" value="UniProtKB-KW"/>
</dbReference>
<dbReference type="InterPro" id="IPR016193">
    <property type="entry name" value="Cytidine_deaminase-like"/>
</dbReference>
<name>A0A0H2RZ63_9AGAM</name>
<dbReference type="Pfam" id="PF00383">
    <property type="entry name" value="dCMP_cyt_deam_1"/>
    <property type="match status" value="1"/>
</dbReference>
<dbReference type="CDD" id="cd10540">
    <property type="entry name" value="SET_SpSet7-like"/>
    <property type="match status" value="1"/>
</dbReference>
<reference evidence="4 5" key="1">
    <citation type="submission" date="2015-04" db="EMBL/GenBank/DDBJ databases">
        <title>Complete genome sequence of Schizopora paradoxa KUC8140, a cosmopolitan wood degrader in East Asia.</title>
        <authorList>
            <consortium name="DOE Joint Genome Institute"/>
            <person name="Min B."/>
            <person name="Park H."/>
            <person name="Jang Y."/>
            <person name="Kim J.-J."/>
            <person name="Kim K.H."/>
            <person name="Pangilinan J."/>
            <person name="Lipzen A."/>
            <person name="Riley R."/>
            <person name="Grigoriev I.V."/>
            <person name="Spatafora J.W."/>
            <person name="Choi I.-G."/>
        </authorList>
    </citation>
    <scope>NUCLEOTIDE SEQUENCE [LARGE SCALE GENOMIC DNA]</scope>
    <source>
        <strain evidence="4 5">KUC8140</strain>
    </source>
</reference>
<evidence type="ECO:0000313" key="5">
    <source>
        <dbReference type="Proteomes" id="UP000053477"/>
    </source>
</evidence>
<dbReference type="PROSITE" id="PS50280">
    <property type="entry name" value="SET"/>
    <property type="match status" value="1"/>
</dbReference>
<proteinExistence type="inferred from homology"/>
<protein>
    <recommendedName>
        <fullName evidence="3">SET domain-containing protein</fullName>
    </recommendedName>
</protein>
<dbReference type="InterPro" id="IPR046341">
    <property type="entry name" value="SET_dom_sf"/>
</dbReference>
<dbReference type="GO" id="GO:0005634">
    <property type="term" value="C:nucleus"/>
    <property type="evidence" value="ECO:0007669"/>
    <property type="project" value="TreeGrafter"/>
</dbReference>
<gene>
    <name evidence="4" type="ORF">SCHPADRAFT_939231</name>
</gene>
<dbReference type="SUPFAM" id="SSF53927">
    <property type="entry name" value="Cytidine deaminase-like"/>
    <property type="match status" value="1"/>
</dbReference>
<dbReference type="GO" id="GO:0052717">
    <property type="term" value="F:tRNA-specific adenosine-34 deaminase activity"/>
    <property type="evidence" value="ECO:0007669"/>
    <property type="project" value="TreeGrafter"/>
</dbReference>
<dbReference type="Gene3D" id="2.170.270.10">
    <property type="entry name" value="SET domain"/>
    <property type="match status" value="1"/>
</dbReference>
<keyword evidence="5" id="KW-1185">Reference proteome</keyword>
<dbReference type="GO" id="GO:0005737">
    <property type="term" value="C:cytoplasm"/>
    <property type="evidence" value="ECO:0007669"/>
    <property type="project" value="TreeGrafter"/>
</dbReference>
<dbReference type="InterPro" id="IPR001214">
    <property type="entry name" value="SET_dom"/>
</dbReference>
<evidence type="ECO:0000256" key="1">
    <source>
        <dbReference type="ARBA" id="ARBA00022694"/>
    </source>
</evidence>
<dbReference type="PANTHER" id="PTHR11079:SF156">
    <property type="entry name" value="INACTIVE TRNA-SPECIFIC ADENOSINE DEAMINASE-LIKE PROTEIN 3-RELATED"/>
    <property type="match status" value="1"/>
</dbReference>
<dbReference type="PANTHER" id="PTHR11079">
    <property type="entry name" value="CYTOSINE DEAMINASE FAMILY MEMBER"/>
    <property type="match status" value="1"/>
</dbReference>